<feature type="non-terminal residue" evidence="1">
    <location>
        <position position="1"/>
    </location>
</feature>
<dbReference type="EMBL" id="UINC01220430">
    <property type="protein sequence ID" value="SVE48338.1"/>
    <property type="molecule type" value="Genomic_DNA"/>
</dbReference>
<organism evidence="1">
    <name type="scientific">marine metagenome</name>
    <dbReference type="NCBI Taxonomy" id="408172"/>
    <lineage>
        <taxon>unclassified sequences</taxon>
        <taxon>metagenomes</taxon>
        <taxon>ecological metagenomes</taxon>
    </lineage>
</organism>
<reference evidence="1" key="1">
    <citation type="submission" date="2018-05" db="EMBL/GenBank/DDBJ databases">
        <authorList>
            <person name="Lanie J.A."/>
            <person name="Ng W.-L."/>
            <person name="Kazmierczak K.M."/>
            <person name="Andrzejewski T.M."/>
            <person name="Davidsen T.M."/>
            <person name="Wayne K.J."/>
            <person name="Tettelin H."/>
            <person name="Glass J.I."/>
            <person name="Rusch D."/>
            <person name="Podicherti R."/>
            <person name="Tsui H.-C.T."/>
            <person name="Winkler M.E."/>
        </authorList>
    </citation>
    <scope>NUCLEOTIDE SEQUENCE</scope>
</reference>
<evidence type="ECO:0000313" key="1">
    <source>
        <dbReference type="EMBL" id="SVE48338.1"/>
    </source>
</evidence>
<feature type="non-terminal residue" evidence="1">
    <location>
        <position position="233"/>
    </location>
</feature>
<protein>
    <submittedName>
        <fullName evidence="1">Uncharacterized protein</fullName>
    </submittedName>
</protein>
<accession>A0A383DWY5</accession>
<proteinExistence type="predicted"/>
<dbReference type="AlphaFoldDB" id="A0A383DWY5"/>
<sequence>EKEVVYFPLVPPVAGNPKIAVDEEGIEIVWENSQNSGFSLKLNNGEQSLYYGGHGSESAEVNYATFELQGNEILRGHFLEYGMDGHWLSDSDWFEIDLSDFPLPPKDLDLGSPEDKVSYRFDDFEPELKNRTIDFLTKLTPILNDVLGNPAETFVCTFVNQGFEVDSWMAIDHGRTMLCDNTWNPRLLVHELVHVWKGKYGFTNNSGVDWSFSTELSGFEEVAEGLAYEILHD</sequence>
<name>A0A383DWY5_9ZZZZ</name>
<gene>
    <name evidence="1" type="ORF">METZ01_LOCUS501192</name>
</gene>